<reference evidence="3 4" key="1">
    <citation type="submission" date="2019-01" db="EMBL/GenBank/DDBJ databases">
        <title>Lujinxingia litoralis gen. nov., sp. nov. and Lujinxingia sediminis gen. nov., sp. nov., new members in the order Bradymonadales, isolated from coastal sediment.</title>
        <authorList>
            <person name="Li C.-M."/>
        </authorList>
    </citation>
    <scope>NUCLEOTIDE SEQUENCE [LARGE SCALE GENOMIC DNA]</scope>
    <source>
        <strain evidence="3 4">SEH01</strain>
    </source>
</reference>
<keyword evidence="1" id="KW-0472">Membrane</keyword>
<feature type="domain" description="Copper resistance protein D" evidence="2">
    <location>
        <begin position="72"/>
        <end position="177"/>
    </location>
</feature>
<evidence type="ECO:0000313" key="3">
    <source>
        <dbReference type="EMBL" id="RVU48036.1"/>
    </source>
</evidence>
<sequence length="187" mass="20817">MRWSICRCSRAPVLTGGRAEEARMEIVYKVAVATHVIAATIWVGGVLFMALVAIPVARTLEPKLRRHVTSAIGQRFQRVGWASLGWLVLSGAFMMYFWGARWANLVDLSFFQAPHTRVLSLKLGLVTLMMLLSLTHDFVVGPRASQNVSLEQATRYRKLAAWQGRITGGLVIIIVVLATVVARPWFV</sequence>
<feature type="transmembrane region" description="Helical" evidence="1">
    <location>
        <begin position="78"/>
        <end position="99"/>
    </location>
</feature>
<feature type="transmembrane region" description="Helical" evidence="1">
    <location>
        <begin position="119"/>
        <end position="141"/>
    </location>
</feature>
<dbReference type="Proteomes" id="UP000282926">
    <property type="component" value="Unassembled WGS sequence"/>
</dbReference>
<feature type="transmembrane region" description="Helical" evidence="1">
    <location>
        <begin position="162"/>
        <end position="186"/>
    </location>
</feature>
<dbReference type="Pfam" id="PF05425">
    <property type="entry name" value="CopD"/>
    <property type="match status" value="1"/>
</dbReference>
<dbReference type="EMBL" id="SADD01000001">
    <property type="protein sequence ID" value="RVU48036.1"/>
    <property type="molecule type" value="Genomic_DNA"/>
</dbReference>
<feature type="transmembrane region" description="Helical" evidence="1">
    <location>
        <begin position="32"/>
        <end position="57"/>
    </location>
</feature>
<comment type="caution">
    <text evidence="3">The sequence shown here is derived from an EMBL/GenBank/DDBJ whole genome shotgun (WGS) entry which is preliminary data.</text>
</comment>
<gene>
    <name evidence="3" type="ORF">EA187_00960</name>
</gene>
<organism evidence="3 4">
    <name type="scientific">Lujinxingia sediminis</name>
    <dbReference type="NCBI Taxonomy" id="2480984"/>
    <lineage>
        <taxon>Bacteria</taxon>
        <taxon>Deltaproteobacteria</taxon>
        <taxon>Bradymonadales</taxon>
        <taxon>Lujinxingiaceae</taxon>
        <taxon>Lujinxingia</taxon>
    </lineage>
</organism>
<keyword evidence="4" id="KW-1185">Reference proteome</keyword>
<evidence type="ECO:0000313" key="4">
    <source>
        <dbReference type="Proteomes" id="UP000282926"/>
    </source>
</evidence>
<protein>
    <submittedName>
        <fullName evidence="3">Copper resistance protein CopD</fullName>
    </submittedName>
</protein>
<dbReference type="InterPro" id="IPR008457">
    <property type="entry name" value="Cu-R_CopD_dom"/>
</dbReference>
<accession>A0ABY0CWT6</accession>
<proteinExistence type="predicted"/>
<evidence type="ECO:0000256" key="1">
    <source>
        <dbReference type="SAM" id="Phobius"/>
    </source>
</evidence>
<keyword evidence="1" id="KW-0812">Transmembrane</keyword>
<evidence type="ECO:0000259" key="2">
    <source>
        <dbReference type="Pfam" id="PF05425"/>
    </source>
</evidence>
<name>A0ABY0CWT6_9DELT</name>
<keyword evidence="1" id="KW-1133">Transmembrane helix</keyword>